<protein>
    <submittedName>
        <fullName evidence="1">Uncharacterized protein</fullName>
    </submittedName>
</protein>
<dbReference type="Proteomes" id="UP000029629">
    <property type="component" value="Unassembled WGS sequence"/>
</dbReference>
<keyword evidence="2" id="KW-1185">Reference proteome</keyword>
<accession>A0A096AVL6</accession>
<dbReference type="OrthoDB" id="8688078at2"/>
<evidence type="ECO:0000313" key="1">
    <source>
        <dbReference type="EMBL" id="KGF25054.1"/>
    </source>
</evidence>
<sequence length="122" mass="14020">MKIKYKDQYGTEILDVFGIYWGVREGGTKKGEAFTYFYALYGTTEVSFMVYDSKEVEVIDPRLEGEWVYDGGVSINGMFYAPLIQEQLLDDVIDRDPEAIKKFLQFAIKDGLLDAELYKDAL</sequence>
<proteinExistence type="predicted"/>
<evidence type="ECO:0000313" key="2">
    <source>
        <dbReference type="Proteomes" id="UP000029629"/>
    </source>
</evidence>
<dbReference type="EMBL" id="JRNI01000116">
    <property type="protein sequence ID" value="KGF25054.1"/>
    <property type="molecule type" value="Genomic_DNA"/>
</dbReference>
<dbReference type="AlphaFoldDB" id="A0A096AVL6"/>
<dbReference type="RefSeq" id="WP_018574015.1">
    <property type="nucleotide sequence ID" value="NZ_JRNI01000116.1"/>
</dbReference>
<gene>
    <name evidence="1" type="ORF">HMPREF2130_11600</name>
</gene>
<reference evidence="1 2" key="1">
    <citation type="submission" date="2014-07" db="EMBL/GenBank/DDBJ databases">
        <authorList>
            <person name="McCorrison J."/>
            <person name="Sanka R."/>
            <person name="Torralba M."/>
            <person name="Gillis M."/>
            <person name="Haft D.H."/>
            <person name="Methe B."/>
            <person name="Sutton G."/>
            <person name="Nelson K.E."/>
        </authorList>
    </citation>
    <scope>NUCLEOTIDE SEQUENCE [LARGE SCALE GENOMIC DNA]</scope>
    <source>
        <strain evidence="1 2">DNF00040</strain>
    </source>
</reference>
<name>A0A096AVL6_9BURK</name>
<comment type="caution">
    <text evidence="1">The sequence shown here is derived from an EMBL/GenBank/DDBJ whole genome shotgun (WGS) entry which is preliminary data.</text>
</comment>
<organism evidence="1 2">
    <name type="scientific">Oligella urethralis DNF00040</name>
    <dbReference type="NCBI Taxonomy" id="1401065"/>
    <lineage>
        <taxon>Bacteria</taxon>
        <taxon>Pseudomonadati</taxon>
        <taxon>Pseudomonadota</taxon>
        <taxon>Betaproteobacteria</taxon>
        <taxon>Burkholderiales</taxon>
        <taxon>Alcaligenaceae</taxon>
        <taxon>Oligella</taxon>
    </lineage>
</organism>